<gene>
    <name evidence="1" type="primary">spkB_2</name>
    <name evidence="2" type="synonym">spkB_1</name>
    <name evidence="1" type="ORF">Lfee_2578</name>
    <name evidence="2" type="ORF">NCTC12022_00525</name>
    <name evidence="3" type="ORF">NCTC12022_00549</name>
</gene>
<dbReference type="EC" id="2.7.11.1" evidence="1"/>
<dbReference type="RefSeq" id="WP_058447425.1">
    <property type="nucleotide sequence ID" value="NZ_CAAAHT010000107.1"/>
</dbReference>
<name>A0A0W0TH52_9GAMM</name>
<dbReference type="GO" id="GO:0004674">
    <property type="term" value="F:protein serine/threonine kinase activity"/>
    <property type="evidence" value="ECO:0007669"/>
    <property type="project" value="UniProtKB-EC"/>
</dbReference>
<dbReference type="STRING" id="453.Lfee_2578"/>
<evidence type="ECO:0000313" key="2">
    <source>
        <dbReference type="EMBL" id="SPX59814.1"/>
    </source>
</evidence>
<dbReference type="Proteomes" id="UP000251942">
    <property type="component" value="Unassembled WGS sequence"/>
</dbReference>
<dbReference type="EMBL" id="LNYB01000085">
    <property type="protein sequence ID" value="KTC94914.1"/>
    <property type="molecule type" value="Genomic_DNA"/>
</dbReference>
<keyword evidence="1" id="KW-0418">Kinase</keyword>
<dbReference type="EMBL" id="UASS01000003">
    <property type="protein sequence ID" value="SPX59838.1"/>
    <property type="molecule type" value="Genomic_DNA"/>
</dbReference>
<dbReference type="Proteomes" id="UP000054698">
    <property type="component" value="Unassembled WGS sequence"/>
</dbReference>
<reference evidence="2 5" key="2">
    <citation type="submission" date="2018-06" db="EMBL/GenBank/DDBJ databases">
        <authorList>
            <consortium name="Pathogen Informatics"/>
            <person name="Doyle S."/>
        </authorList>
    </citation>
    <scope>NUCLEOTIDE SEQUENCE [LARGE SCALE GENOMIC DNA]</scope>
    <source>
        <strain evidence="2 5">NCTC12022</strain>
    </source>
</reference>
<keyword evidence="4" id="KW-1185">Reference proteome</keyword>
<dbReference type="PANTHER" id="PTHR14136">
    <property type="entry name" value="BTB_POZ DOMAIN-CONTAINING PROTEIN KCTD9"/>
    <property type="match status" value="1"/>
</dbReference>
<dbReference type="OrthoDB" id="5653064at2"/>
<dbReference type="Pfam" id="PF00805">
    <property type="entry name" value="Pentapeptide"/>
    <property type="match status" value="1"/>
</dbReference>
<dbReference type="Gene3D" id="2.160.20.80">
    <property type="entry name" value="E3 ubiquitin-protein ligase SopA"/>
    <property type="match status" value="1"/>
</dbReference>
<dbReference type="InterPro" id="IPR001646">
    <property type="entry name" value="5peptide_repeat"/>
</dbReference>
<evidence type="ECO:0000313" key="3">
    <source>
        <dbReference type="EMBL" id="SPX59838.1"/>
    </source>
</evidence>
<evidence type="ECO:0000313" key="5">
    <source>
        <dbReference type="Proteomes" id="UP000251942"/>
    </source>
</evidence>
<protein>
    <submittedName>
        <fullName evidence="1">Serine/threonine-protein kinase B</fullName>
        <ecNumber evidence="1">2.7.11.1</ecNumber>
    </submittedName>
</protein>
<dbReference type="PATRIC" id="fig|453.4.peg.2828"/>
<sequence>MKIILLTSLIIISPLTLAKSYYEPHHIQVFKEKGVCDGCDLSGFDLTTNKNGPIVLKNSNLIRSNFYSPGNRQYSDFSNVMGLRFSMYDGEFSYSNFTNADLRNANLRYNNFTSADFTGANLTGADFYRVNLYHAKISSEQLKSVENICGAILPDGTEKDC</sequence>
<dbReference type="PANTHER" id="PTHR14136:SF17">
    <property type="entry name" value="BTB_POZ DOMAIN-CONTAINING PROTEIN KCTD9"/>
    <property type="match status" value="1"/>
</dbReference>
<evidence type="ECO:0000313" key="1">
    <source>
        <dbReference type="EMBL" id="KTC94914.1"/>
    </source>
</evidence>
<reference evidence="1 4" key="1">
    <citation type="submission" date="2015-11" db="EMBL/GenBank/DDBJ databases">
        <title>Genomic analysis of 38 Legionella species identifies large and diverse effector repertoires.</title>
        <authorList>
            <person name="Burstein D."/>
            <person name="Amaro F."/>
            <person name="Zusman T."/>
            <person name="Lifshitz Z."/>
            <person name="Cohen O."/>
            <person name="Gilbert J.A."/>
            <person name="Pupko T."/>
            <person name="Shuman H.A."/>
            <person name="Segal G."/>
        </authorList>
    </citation>
    <scope>NUCLEOTIDE SEQUENCE [LARGE SCALE GENOMIC DNA]</scope>
    <source>
        <strain evidence="1 4">WO-44C</strain>
    </source>
</reference>
<dbReference type="SUPFAM" id="SSF141571">
    <property type="entry name" value="Pentapeptide repeat-like"/>
    <property type="match status" value="1"/>
</dbReference>
<accession>A0A0W0TH52</accession>
<dbReference type="AlphaFoldDB" id="A0A0W0TH52"/>
<organism evidence="1 4">
    <name type="scientific">Legionella feeleii</name>
    <dbReference type="NCBI Taxonomy" id="453"/>
    <lineage>
        <taxon>Bacteria</taxon>
        <taxon>Pseudomonadati</taxon>
        <taxon>Pseudomonadota</taxon>
        <taxon>Gammaproteobacteria</taxon>
        <taxon>Legionellales</taxon>
        <taxon>Legionellaceae</taxon>
        <taxon>Legionella</taxon>
    </lineage>
</organism>
<dbReference type="InterPro" id="IPR051082">
    <property type="entry name" value="Pentapeptide-BTB/POZ_domain"/>
</dbReference>
<keyword evidence="1" id="KW-0808">Transferase</keyword>
<proteinExistence type="predicted"/>
<dbReference type="EMBL" id="UASS01000003">
    <property type="protein sequence ID" value="SPX59814.1"/>
    <property type="molecule type" value="Genomic_DNA"/>
</dbReference>
<evidence type="ECO:0000313" key="4">
    <source>
        <dbReference type="Proteomes" id="UP000054698"/>
    </source>
</evidence>